<organism evidence="2 3">
    <name type="scientific">Bradyrhizobium elkanii</name>
    <dbReference type="NCBI Taxonomy" id="29448"/>
    <lineage>
        <taxon>Bacteria</taxon>
        <taxon>Pseudomonadati</taxon>
        <taxon>Pseudomonadota</taxon>
        <taxon>Alphaproteobacteria</taxon>
        <taxon>Hyphomicrobiales</taxon>
        <taxon>Nitrobacteraceae</taxon>
        <taxon>Bradyrhizobium</taxon>
    </lineage>
</organism>
<dbReference type="GeneID" id="92955596"/>
<evidence type="ECO:0000256" key="1">
    <source>
        <dbReference type="SAM" id="MobiDB-lite"/>
    </source>
</evidence>
<keyword evidence="3" id="KW-1185">Reference proteome</keyword>
<evidence type="ECO:0000313" key="2">
    <source>
        <dbReference type="EMBL" id="MEY9315998.1"/>
    </source>
</evidence>
<feature type="compositionally biased region" description="Low complexity" evidence="1">
    <location>
        <begin position="123"/>
        <end position="132"/>
    </location>
</feature>
<sequence length="147" mass="16470">MMPLVRYFLFTGATLLGLLFLTDWYFSAPAPVTVARNDIDRTIIRIRSQHKWPEAIRMDTSTPLPAAAPALPASAAVAAPLPAAPPATVAQVDASRAAPRARPERSARHAKPTRQAQRERRQQLAQRGQRFASYREPEWQGWSFPNW</sequence>
<proteinExistence type="predicted"/>
<gene>
    <name evidence="2" type="ORF">ABIF29_002797</name>
</gene>
<comment type="caution">
    <text evidence="2">The sequence shown here is derived from an EMBL/GenBank/DDBJ whole genome shotgun (WGS) entry which is preliminary data.</text>
</comment>
<name>A0ABV4EXW2_BRAEL</name>
<dbReference type="EMBL" id="JBGBZA010000002">
    <property type="protein sequence ID" value="MEY9315998.1"/>
    <property type="molecule type" value="Genomic_DNA"/>
</dbReference>
<feature type="region of interest" description="Disordered" evidence="1">
    <location>
        <begin position="92"/>
        <end position="147"/>
    </location>
</feature>
<reference evidence="2 3" key="1">
    <citation type="submission" date="2024-07" db="EMBL/GenBank/DDBJ databases">
        <title>Genomic Encyclopedia of Type Strains, Phase V (KMG-V): Genome sequencing to study the core and pangenomes of soil and plant-associated prokaryotes.</title>
        <authorList>
            <person name="Whitman W."/>
        </authorList>
    </citation>
    <scope>NUCLEOTIDE SEQUENCE [LARGE SCALE GENOMIC DNA]</scope>
    <source>
        <strain evidence="2 3">USDA 415</strain>
    </source>
</reference>
<accession>A0ABV4EXW2</accession>
<dbReference type="Proteomes" id="UP001565471">
    <property type="component" value="Unassembled WGS sequence"/>
</dbReference>
<dbReference type="RefSeq" id="WP_129964975.1">
    <property type="nucleotide sequence ID" value="NZ_BJNL01000001.1"/>
</dbReference>
<evidence type="ECO:0000313" key="3">
    <source>
        <dbReference type="Proteomes" id="UP001565471"/>
    </source>
</evidence>
<protein>
    <submittedName>
        <fullName evidence="2">Membrane protein</fullName>
    </submittedName>
</protein>